<dbReference type="EMBL" id="KZ989178">
    <property type="protein sequence ID" value="RKP27622.1"/>
    <property type="molecule type" value="Genomic_DNA"/>
</dbReference>
<feature type="domain" description="MoaB/Mog" evidence="6">
    <location>
        <begin position="431"/>
        <end position="579"/>
    </location>
</feature>
<dbReference type="Proteomes" id="UP000278143">
    <property type="component" value="Unassembled WGS sequence"/>
</dbReference>
<dbReference type="InterPro" id="IPR036688">
    <property type="entry name" value="MoeA_C_domain_IV_sf"/>
</dbReference>
<dbReference type="Pfam" id="PF00994">
    <property type="entry name" value="MoCF_biosynth"/>
    <property type="match status" value="2"/>
</dbReference>
<dbReference type="InterPro" id="IPR036425">
    <property type="entry name" value="MoaB/Mog-like_dom_sf"/>
</dbReference>
<reference evidence="8" key="1">
    <citation type="journal article" date="2018" name="Nat. Microbiol.">
        <title>Leveraging single-cell genomics to expand the fungal tree of life.</title>
        <authorList>
            <person name="Ahrendt S.R."/>
            <person name="Quandt C.A."/>
            <person name="Ciobanu D."/>
            <person name="Clum A."/>
            <person name="Salamov A."/>
            <person name="Andreopoulos B."/>
            <person name="Cheng J.F."/>
            <person name="Woyke T."/>
            <person name="Pelin A."/>
            <person name="Henrissat B."/>
            <person name="Reynolds N.K."/>
            <person name="Benny G.L."/>
            <person name="Smith M.E."/>
            <person name="James T.Y."/>
            <person name="Grigoriev I.V."/>
        </authorList>
    </citation>
    <scope>NUCLEOTIDE SEQUENCE [LARGE SCALE GENOMIC DNA]</scope>
    <source>
        <strain evidence="8">Benny S71-1</strain>
    </source>
</reference>
<dbReference type="InterPro" id="IPR005110">
    <property type="entry name" value="MoeA_linker/N"/>
</dbReference>
<dbReference type="OrthoDB" id="4349954at2759"/>
<evidence type="ECO:0000256" key="4">
    <source>
        <dbReference type="ARBA" id="ARBA00023150"/>
    </source>
</evidence>
<dbReference type="InterPro" id="IPR036135">
    <property type="entry name" value="MoeA_linker/N_sf"/>
</dbReference>
<dbReference type="PANTHER" id="PTHR10192">
    <property type="entry name" value="MOLYBDOPTERIN BIOSYNTHESIS PROTEIN"/>
    <property type="match status" value="1"/>
</dbReference>
<evidence type="ECO:0000256" key="2">
    <source>
        <dbReference type="ARBA" id="ARBA00007589"/>
    </source>
</evidence>
<dbReference type="CDD" id="cd00887">
    <property type="entry name" value="MoeA"/>
    <property type="match status" value="1"/>
</dbReference>
<comment type="similarity">
    <text evidence="5">Belongs to the MoeA family.</text>
</comment>
<evidence type="ECO:0000313" key="8">
    <source>
        <dbReference type="Proteomes" id="UP000278143"/>
    </source>
</evidence>
<comment type="catalytic activity">
    <reaction evidence="5">
        <text>adenylyl-molybdopterin + molybdate = Mo-molybdopterin + AMP + H(+)</text>
        <dbReference type="Rhea" id="RHEA:35047"/>
        <dbReference type="ChEBI" id="CHEBI:15378"/>
        <dbReference type="ChEBI" id="CHEBI:36264"/>
        <dbReference type="ChEBI" id="CHEBI:62727"/>
        <dbReference type="ChEBI" id="CHEBI:71302"/>
        <dbReference type="ChEBI" id="CHEBI:456215"/>
    </reaction>
</comment>
<comment type="function">
    <text evidence="5">Catalyzes two steps in the biosynthesis of the molybdenum cofactor. In the first step, molybdopterin is adenylated. Subsequently, molybdate is inserted into adenylated molybdopterin and AMP is released.</text>
</comment>
<dbReference type="PANTHER" id="PTHR10192:SF5">
    <property type="entry name" value="GEPHYRIN"/>
    <property type="match status" value="1"/>
</dbReference>
<dbReference type="InterPro" id="IPR005111">
    <property type="entry name" value="MoeA_C_domain_IV"/>
</dbReference>
<dbReference type="InterPro" id="IPR038987">
    <property type="entry name" value="MoeA-like"/>
</dbReference>
<protein>
    <submittedName>
        <fullName evidence="7">MoaB/Mog domain-containing protein</fullName>
    </submittedName>
</protein>
<gene>
    <name evidence="7" type="ORF">SYNPS1DRAFT_12402</name>
</gene>
<feature type="domain" description="MoaB/Mog" evidence="6">
    <location>
        <begin position="6"/>
        <end position="155"/>
    </location>
</feature>
<dbReference type="SUPFAM" id="SSF63867">
    <property type="entry name" value="MoeA C-terminal domain-like"/>
    <property type="match status" value="1"/>
</dbReference>
<comment type="similarity">
    <text evidence="2">In the N-terminal section; belongs to the MoaB/Mog family.</text>
</comment>
<evidence type="ECO:0000256" key="1">
    <source>
        <dbReference type="ARBA" id="ARBA00005046"/>
    </source>
</evidence>
<dbReference type="Gene3D" id="3.40.980.10">
    <property type="entry name" value="MoaB/Mog-like domain"/>
    <property type="match status" value="2"/>
</dbReference>
<proteinExistence type="inferred from homology"/>
<dbReference type="Gene3D" id="2.40.340.10">
    <property type="entry name" value="MoeA, C-terminal, domain IV"/>
    <property type="match status" value="1"/>
</dbReference>
<dbReference type="SUPFAM" id="SSF53218">
    <property type="entry name" value="Molybdenum cofactor biosynthesis proteins"/>
    <property type="match status" value="2"/>
</dbReference>
<dbReference type="GO" id="GO:0005829">
    <property type="term" value="C:cytosol"/>
    <property type="evidence" value="ECO:0007669"/>
    <property type="project" value="TreeGrafter"/>
</dbReference>
<dbReference type="Pfam" id="PF03453">
    <property type="entry name" value="MoeA_N"/>
    <property type="match status" value="1"/>
</dbReference>
<dbReference type="InterPro" id="IPR008284">
    <property type="entry name" value="MoCF_biosynth_CS"/>
</dbReference>
<keyword evidence="5" id="KW-0500">Molybdenum</keyword>
<dbReference type="InterPro" id="IPR001453">
    <property type="entry name" value="MoaB/Mog_dom"/>
</dbReference>
<dbReference type="GO" id="GO:0061598">
    <property type="term" value="F:molybdopterin adenylyltransferase activity"/>
    <property type="evidence" value="ECO:0007669"/>
    <property type="project" value="UniProtKB-UniRule"/>
</dbReference>
<dbReference type="FunFam" id="3.40.980.10:FF:000011">
    <property type="entry name" value="Molybdopterin molybdenumtransferase"/>
    <property type="match status" value="1"/>
</dbReference>
<dbReference type="GO" id="GO:0005524">
    <property type="term" value="F:ATP binding"/>
    <property type="evidence" value="ECO:0007669"/>
    <property type="project" value="UniProtKB-UniRule"/>
</dbReference>
<keyword evidence="8" id="KW-1185">Reference proteome</keyword>
<keyword evidence="5" id="KW-0460">Magnesium</keyword>
<keyword evidence="5" id="KW-0479">Metal-binding</keyword>
<dbReference type="GO" id="GO:0046872">
    <property type="term" value="F:metal ion binding"/>
    <property type="evidence" value="ECO:0007669"/>
    <property type="project" value="UniProtKB-UniRule"/>
</dbReference>
<accession>A0A4P9Z667</accession>
<evidence type="ECO:0000256" key="3">
    <source>
        <dbReference type="ARBA" id="ARBA00008339"/>
    </source>
</evidence>
<dbReference type="AlphaFoldDB" id="A0A4P9Z667"/>
<dbReference type="UniPathway" id="UPA00344"/>
<dbReference type="SMART" id="SM00852">
    <property type="entry name" value="MoCF_biosynth"/>
    <property type="match status" value="2"/>
</dbReference>
<dbReference type="GO" id="GO:0006777">
    <property type="term" value="P:Mo-molybdopterin cofactor biosynthetic process"/>
    <property type="evidence" value="ECO:0007669"/>
    <property type="project" value="UniProtKB-UniRule"/>
</dbReference>
<evidence type="ECO:0000259" key="6">
    <source>
        <dbReference type="SMART" id="SM00852"/>
    </source>
</evidence>
<dbReference type="NCBIfam" id="NF045515">
    <property type="entry name" value="Glp_gephyrin"/>
    <property type="match status" value="1"/>
</dbReference>
<comment type="similarity">
    <text evidence="3">In the C-terminal section; belongs to the MoeA family.</text>
</comment>
<dbReference type="Gene3D" id="2.170.190.11">
    <property type="entry name" value="Molybdopterin biosynthesis moea protein, domain 3"/>
    <property type="match status" value="1"/>
</dbReference>
<dbReference type="Gene3D" id="3.90.105.10">
    <property type="entry name" value="Molybdopterin biosynthesis moea protein, domain 2"/>
    <property type="match status" value="1"/>
</dbReference>
<comment type="cofactor">
    <cofactor evidence="5">
        <name>Mg(2+)</name>
        <dbReference type="ChEBI" id="CHEBI:18420"/>
    </cofactor>
</comment>
<evidence type="ECO:0000313" key="7">
    <source>
        <dbReference type="EMBL" id="RKP27622.1"/>
    </source>
</evidence>
<keyword evidence="5" id="KW-0808">Transferase</keyword>
<dbReference type="Pfam" id="PF03454">
    <property type="entry name" value="MoeA_C"/>
    <property type="match status" value="1"/>
</dbReference>
<comment type="pathway">
    <text evidence="1 5">Cofactor biosynthesis; molybdopterin biosynthesis.</text>
</comment>
<sequence>MLASMRAPTVSDSVFAQQAVDETGPAVAALLTENNDENSHWLITARSCVPDDADQIQGTIKLWTGHRKLDLVLTNGGTGFGQRDVTPEAIQPLLTKVAPGITIAMITASLQVTPFAALSRPICGIRGNTVIITLPGSPKAALENLSAVLPTLPHALELARGATTSRAAHDALANPAMPAGPGSSPAALAPAATAAYGSIRLPPRALTSPGKWTWMSRARHATYPSPSPSTLYRRVPANRLRVSPYPLTPVGDALALVREFAKRLPPINVTLSTNIAGAVVAEDIHAREAVPAYRASTMDGYAVNGTSADSVGTFPVFEYVALAGTEPLSLPSGYIARIATGGPLPEGANAVVPIEHSKLVKASSDNQGEDLVELSRAVKPGENVREIGTDVQNNEVILHTGDVISEVGGEVSLLAASGVGQLAVYRRPVVGIMSTGNEVVDVGASGPLHLGQIRDANRPSLLAAVRAAGFECVDLGVTPDHPDHIEAGLRSALERVDVLITTGGVSMGEADILKSILETRLRATIHFGRVLMKPGKPTTFATVPGRTPSDPTKLVFALPGNPSSALVTFHLFAVPALRRMGGLAKPDHTVLRVRLTHDIQLDSRPEYHRAVVTVAEDGTGFVATSTGEQRSSRMASVRGANALLQLPLASDQARSLSKGDLVEALIIGRI</sequence>
<comment type="catalytic activity">
    <reaction evidence="5">
        <text>molybdopterin + ATP + H(+) = adenylyl-molybdopterin + diphosphate</text>
        <dbReference type="Rhea" id="RHEA:31331"/>
        <dbReference type="ChEBI" id="CHEBI:15378"/>
        <dbReference type="ChEBI" id="CHEBI:30616"/>
        <dbReference type="ChEBI" id="CHEBI:33019"/>
        <dbReference type="ChEBI" id="CHEBI:58698"/>
        <dbReference type="ChEBI" id="CHEBI:62727"/>
    </reaction>
</comment>
<dbReference type="SUPFAM" id="SSF63882">
    <property type="entry name" value="MoeA N-terminal region -like"/>
    <property type="match status" value="1"/>
</dbReference>
<dbReference type="NCBIfam" id="TIGR00177">
    <property type="entry name" value="molyb_syn"/>
    <property type="match status" value="2"/>
</dbReference>
<dbReference type="PROSITE" id="PS01078">
    <property type="entry name" value="MOCF_BIOSYNTHESIS_1"/>
    <property type="match status" value="1"/>
</dbReference>
<dbReference type="GO" id="GO:0061599">
    <property type="term" value="F:molybdopterin molybdotransferase activity"/>
    <property type="evidence" value="ECO:0007669"/>
    <property type="project" value="UniProtKB-UniRule"/>
</dbReference>
<name>A0A4P9Z667_9FUNG</name>
<dbReference type="PROSITE" id="PS01079">
    <property type="entry name" value="MOCF_BIOSYNTHESIS_2"/>
    <property type="match status" value="1"/>
</dbReference>
<evidence type="ECO:0000256" key="5">
    <source>
        <dbReference type="RuleBase" id="RU365090"/>
    </source>
</evidence>
<organism evidence="7 8">
    <name type="scientific">Syncephalis pseudoplumigaleata</name>
    <dbReference type="NCBI Taxonomy" id="1712513"/>
    <lineage>
        <taxon>Eukaryota</taxon>
        <taxon>Fungi</taxon>
        <taxon>Fungi incertae sedis</taxon>
        <taxon>Zoopagomycota</taxon>
        <taxon>Zoopagomycotina</taxon>
        <taxon>Zoopagomycetes</taxon>
        <taxon>Zoopagales</taxon>
        <taxon>Piptocephalidaceae</taxon>
        <taxon>Syncephalis</taxon>
    </lineage>
</organism>
<keyword evidence="4 5" id="KW-0501">Molybdenum cofactor biosynthesis</keyword>
<dbReference type="CDD" id="cd00886">
    <property type="entry name" value="MogA_MoaB"/>
    <property type="match status" value="1"/>
</dbReference>